<dbReference type="OrthoDB" id="6308489at2759"/>
<evidence type="ECO:0000256" key="2">
    <source>
        <dbReference type="SAM" id="Phobius"/>
    </source>
</evidence>
<reference evidence="5" key="1">
    <citation type="submission" date="2016-06" db="UniProtKB">
        <authorList>
            <consortium name="WormBaseParasite"/>
        </authorList>
    </citation>
    <scope>IDENTIFICATION</scope>
</reference>
<keyword evidence="2" id="KW-0472">Membrane</keyword>
<keyword evidence="2" id="KW-1133">Transmembrane helix</keyword>
<dbReference type="AlphaFoldDB" id="A0A183ACF3"/>
<gene>
    <name evidence="3" type="ORF">ECPE_LOCUS4638</name>
</gene>
<dbReference type="EMBL" id="UZAN01041501">
    <property type="protein sequence ID" value="VDP73222.1"/>
    <property type="molecule type" value="Genomic_DNA"/>
</dbReference>
<accession>A0A183ACF3</accession>
<evidence type="ECO:0000313" key="5">
    <source>
        <dbReference type="WBParaSite" id="ECPE_0000465001-mRNA-1"/>
    </source>
</evidence>
<feature type="transmembrane region" description="Helical" evidence="2">
    <location>
        <begin position="78"/>
        <end position="99"/>
    </location>
</feature>
<name>A0A183ACF3_9TREM</name>
<protein>
    <submittedName>
        <fullName evidence="5">APP_amyloid domain-containing protein</fullName>
    </submittedName>
</protein>
<sequence>MQRLLNLEVEGELHGNGPIPLPSNEETPDEFDQHPSIIPKHESLLVHVPSSPSASGHKSESSPEPVSQAFRYIGSHPLIILFSVTLLALCVLLIVQVTLECKRRRRRASHFQYNQFDELPTYVEATTIKVPADSDSNGGVAADSNKV</sequence>
<reference evidence="3 4" key="2">
    <citation type="submission" date="2018-11" db="EMBL/GenBank/DDBJ databases">
        <authorList>
            <consortium name="Pathogen Informatics"/>
        </authorList>
    </citation>
    <scope>NUCLEOTIDE SEQUENCE [LARGE SCALE GENOMIC DNA]</scope>
    <source>
        <strain evidence="3 4">Egypt</strain>
    </source>
</reference>
<proteinExistence type="predicted"/>
<evidence type="ECO:0000313" key="3">
    <source>
        <dbReference type="EMBL" id="VDP73222.1"/>
    </source>
</evidence>
<evidence type="ECO:0000256" key="1">
    <source>
        <dbReference type="SAM" id="MobiDB-lite"/>
    </source>
</evidence>
<feature type="region of interest" description="Disordered" evidence="1">
    <location>
        <begin position="11"/>
        <end position="35"/>
    </location>
</feature>
<keyword evidence="4" id="KW-1185">Reference proteome</keyword>
<dbReference type="WBParaSite" id="ECPE_0000465001-mRNA-1">
    <property type="protein sequence ID" value="ECPE_0000465001-mRNA-1"/>
    <property type="gene ID" value="ECPE_0000465001"/>
</dbReference>
<evidence type="ECO:0000313" key="4">
    <source>
        <dbReference type="Proteomes" id="UP000272942"/>
    </source>
</evidence>
<dbReference type="Proteomes" id="UP000272942">
    <property type="component" value="Unassembled WGS sequence"/>
</dbReference>
<keyword evidence="2" id="KW-0812">Transmembrane</keyword>
<organism evidence="5">
    <name type="scientific">Echinostoma caproni</name>
    <dbReference type="NCBI Taxonomy" id="27848"/>
    <lineage>
        <taxon>Eukaryota</taxon>
        <taxon>Metazoa</taxon>
        <taxon>Spiralia</taxon>
        <taxon>Lophotrochozoa</taxon>
        <taxon>Platyhelminthes</taxon>
        <taxon>Trematoda</taxon>
        <taxon>Digenea</taxon>
        <taxon>Plagiorchiida</taxon>
        <taxon>Echinostomata</taxon>
        <taxon>Echinostomatoidea</taxon>
        <taxon>Echinostomatidae</taxon>
        <taxon>Echinostoma</taxon>
    </lineage>
</organism>